<protein>
    <submittedName>
        <fullName evidence="2">Transcriptional regulator with XRE-family HTH domain</fullName>
    </submittedName>
</protein>
<keyword evidence="3" id="KW-1185">Reference proteome</keyword>
<dbReference type="CDD" id="cd00093">
    <property type="entry name" value="HTH_XRE"/>
    <property type="match status" value="1"/>
</dbReference>
<feature type="domain" description="HTH cro/C1-type" evidence="1">
    <location>
        <begin position="1"/>
        <end position="46"/>
    </location>
</feature>
<gene>
    <name evidence="2" type="ORF">HNR11_002733</name>
</gene>
<dbReference type="InterPro" id="IPR001387">
    <property type="entry name" value="Cro/C1-type_HTH"/>
</dbReference>
<proteinExistence type="predicted"/>
<dbReference type="EMBL" id="JACCFQ010000002">
    <property type="protein sequence ID" value="NYJ18143.1"/>
    <property type="molecule type" value="Genomic_DNA"/>
</dbReference>
<dbReference type="SUPFAM" id="SSF47413">
    <property type="entry name" value="lambda repressor-like DNA-binding domains"/>
    <property type="match status" value="1"/>
</dbReference>
<sequence>MTMKDVAVASGLADSTVHRYLNGKRDIPVSHLFSIASVLQVDVECLISRTMERLQDLQWGDLKGDR</sequence>
<dbReference type="GO" id="GO:0003677">
    <property type="term" value="F:DNA binding"/>
    <property type="evidence" value="ECO:0007669"/>
    <property type="project" value="InterPro"/>
</dbReference>
<dbReference type="Gene3D" id="1.10.260.40">
    <property type="entry name" value="lambda repressor-like DNA-binding domains"/>
    <property type="match status" value="1"/>
</dbReference>
<organism evidence="2 3">
    <name type="scientific">Nesterenkonia sandarakina</name>
    <dbReference type="NCBI Taxonomy" id="272918"/>
    <lineage>
        <taxon>Bacteria</taxon>
        <taxon>Bacillati</taxon>
        <taxon>Actinomycetota</taxon>
        <taxon>Actinomycetes</taxon>
        <taxon>Micrococcales</taxon>
        <taxon>Micrococcaceae</taxon>
        <taxon>Nesterenkonia</taxon>
    </lineage>
</organism>
<dbReference type="PROSITE" id="PS50943">
    <property type="entry name" value="HTH_CROC1"/>
    <property type="match status" value="1"/>
</dbReference>
<evidence type="ECO:0000259" key="1">
    <source>
        <dbReference type="PROSITE" id="PS50943"/>
    </source>
</evidence>
<reference evidence="2 3" key="1">
    <citation type="submission" date="2020-07" db="EMBL/GenBank/DDBJ databases">
        <title>Sequencing the genomes of 1000 actinobacteria strains.</title>
        <authorList>
            <person name="Klenk H.-P."/>
        </authorList>
    </citation>
    <scope>NUCLEOTIDE SEQUENCE [LARGE SCALE GENOMIC DNA]</scope>
    <source>
        <strain evidence="2 3">DSM 15664</strain>
    </source>
</reference>
<dbReference type="AlphaFoldDB" id="A0A7Z0J4S8"/>
<name>A0A7Z0J4S8_9MICC</name>
<comment type="caution">
    <text evidence="2">The sequence shown here is derived from an EMBL/GenBank/DDBJ whole genome shotgun (WGS) entry which is preliminary data.</text>
</comment>
<dbReference type="Pfam" id="PF01381">
    <property type="entry name" value="HTH_3"/>
    <property type="match status" value="1"/>
</dbReference>
<evidence type="ECO:0000313" key="2">
    <source>
        <dbReference type="EMBL" id="NYJ18143.1"/>
    </source>
</evidence>
<evidence type="ECO:0000313" key="3">
    <source>
        <dbReference type="Proteomes" id="UP000560069"/>
    </source>
</evidence>
<accession>A0A7Z0J4S8</accession>
<dbReference type="InterPro" id="IPR010982">
    <property type="entry name" value="Lambda_DNA-bd_dom_sf"/>
</dbReference>
<dbReference type="Proteomes" id="UP000560069">
    <property type="component" value="Unassembled WGS sequence"/>
</dbReference>